<evidence type="ECO:0000313" key="2">
    <source>
        <dbReference type="Proteomes" id="UP000228535"/>
    </source>
</evidence>
<name>A0A2M9BM91_9BACT</name>
<dbReference type="OrthoDB" id="799853at2"/>
<evidence type="ECO:0000313" key="1">
    <source>
        <dbReference type="EMBL" id="PJJ59074.1"/>
    </source>
</evidence>
<reference evidence="1 2" key="1">
    <citation type="submission" date="2017-11" db="EMBL/GenBank/DDBJ databases">
        <title>Genomic Encyclopedia of Archaeal and Bacterial Type Strains, Phase II (KMG-II): From Individual Species to Whole Genera.</title>
        <authorList>
            <person name="Goeker M."/>
        </authorList>
    </citation>
    <scope>NUCLEOTIDE SEQUENCE [LARGE SCALE GENOMIC DNA]</scope>
    <source>
        <strain evidence="1 2">DSM 11115</strain>
    </source>
</reference>
<proteinExistence type="predicted"/>
<comment type="caution">
    <text evidence="1">The sequence shown here is derived from an EMBL/GenBank/DDBJ whole genome shotgun (WGS) entry which is preliminary data.</text>
</comment>
<organism evidence="1 2">
    <name type="scientific">Hymenobacter chitinivorans DSM 11115</name>
    <dbReference type="NCBI Taxonomy" id="1121954"/>
    <lineage>
        <taxon>Bacteria</taxon>
        <taxon>Pseudomonadati</taxon>
        <taxon>Bacteroidota</taxon>
        <taxon>Cytophagia</taxon>
        <taxon>Cytophagales</taxon>
        <taxon>Hymenobacteraceae</taxon>
        <taxon>Hymenobacter</taxon>
    </lineage>
</organism>
<sequence length="163" mass="18064">MPFLSRRVSTARPFAGRLLVTLFCLLLATSSYGQNLFPEKFKGCNTDQFALERDTVTAKTDTQALLTLVTSALSTAEAQKLRGTLLLQIIVDNDGNSCLISLQNETNVRTSKLRLKENIDGKLHWEKSRAKVAAVVLLKFEEGTTTLKRLGMDGKKGVHELRP</sequence>
<gene>
    <name evidence="1" type="ORF">CLV45_0487</name>
</gene>
<protein>
    <submittedName>
        <fullName evidence="1">Uncharacterized protein</fullName>
    </submittedName>
</protein>
<accession>A0A2M9BM91</accession>
<dbReference type="Proteomes" id="UP000228535">
    <property type="component" value="Unassembled WGS sequence"/>
</dbReference>
<dbReference type="EMBL" id="PGFA01000001">
    <property type="protein sequence ID" value="PJJ59074.1"/>
    <property type="molecule type" value="Genomic_DNA"/>
</dbReference>
<dbReference type="RefSeq" id="WP_100334810.1">
    <property type="nucleotide sequence ID" value="NZ_PGFA01000001.1"/>
</dbReference>
<keyword evidence="2" id="KW-1185">Reference proteome</keyword>
<dbReference type="AlphaFoldDB" id="A0A2M9BM91"/>